<protein>
    <submittedName>
        <fullName evidence="2">Uncharacterized protein</fullName>
    </submittedName>
</protein>
<evidence type="ECO:0000313" key="2">
    <source>
        <dbReference type="EMBL" id="KAK2588090.1"/>
    </source>
</evidence>
<dbReference type="EMBL" id="JAIFRP010000006">
    <property type="protein sequence ID" value="KAK2588090.1"/>
    <property type="molecule type" value="Genomic_DNA"/>
</dbReference>
<name>A0AAD9RY42_9HYME</name>
<organism evidence="2 3">
    <name type="scientific">Odynerus spinipes</name>
    <dbReference type="NCBI Taxonomy" id="1348599"/>
    <lineage>
        <taxon>Eukaryota</taxon>
        <taxon>Metazoa</taxon>
        <taxon>Ecdysozoa</taxon>
        <taxon>Arthropoda</taxon>
        <taxon>Hexapoda</taxon>
        <taxon>Insecta</taxon>
        <taxon>Pterygota</taxon>
        <taxon>Neoptera</taxon>
        <taxon>Endopterygota</taxon>
        <taxon>Hymenoptera</taxon>
        <taxon>Apocrita</taxon>
        <taxon>Aculeata</taxon>
        <taxon>Vespoidea</taxon>
        <taxon>Vespidae</taxon>
        <taxon>Eumeninae</taxon>
        <taxon>Odynerus</taxon>
    </lineage>
</organism>
<sequence length="247" mass="27364">MLARRCDTQPMLSPPGQANMLPSRGLHTSRTYRGKSKSNSNKDCTPTKEICRNKDDDCVDTTSCKKDKDAECYPEKVKCEPQKKKKEVQEEQVCPKSCIRGGKCIIAASKKKPAKMVYGSTECPPPKLVPPRTCPKTSPHDYSNEEPICTEKAALRKLRKDSCVPPPLPGPPTEPVSLCPCPPPPKLHPGPCPCSAFKEELKIKPSPPCPVKDKYPCCLPTYYCPPKKPCVRKLPCDMQEKNKGNKS</sequence>
<feature type="region of interest" description="Disordered" evidence="1">
    <location>
        <begin position="1"/>
        <end position="46"/>
    </location>
</feature>
<evidence type="ECO:0000256" key="1">
    <source>
        <dbReference type="SAM" id="MobiDB-lite"/>
    </source>
</evidence>
<proteinExistence type="predicted"/>
<comment type="caution">
    <text evidence="2">The sequence shown here is derived from an EMBL/GenBank/DDBJ whole genome shotgun (WGS) entry which is preliminary data.</text>
</comment>
<reference evidence="2" key="2">
    <citation type="journal article" date="2023" name="Commun. Biol.">
        <title>Intrasexual cuticular hydrocarbon dimorphism in a wasp sheds light on hydrocarbon biosynthesis genes in Hymenoptera.</title>
        <authorList>
            <person name="Moris V.C."/>
            <person name="Podsiadlowski L."/>
            <person name="Martin S."/>
            <person name="Oeyen J.P."/>
            <person name="Donath A."/>
            <person name="Petersen M."/>
            <person name="Wilbrandt J."/>
            <person name="Misof B."/>
            <person name="Liedtke D."/>
            <person name="Thamm M."/>
            <person name="Scheiner R."/>
            <person name="Schmitt T."/>
            <person name="Niehuis O."/>
        </authorList>
    </citation>
    <scope>NUCLEOTIDE SEQUENCE</scope>
    <source>
        <strain evidence="2">GBR_01_08_01A</strain>
    </source>
</reference>
<gene>
    <name evidence="2" type="ORF">KPH14_004152</name>
</gene>
<evidence type="ECO:0000313" key="3">
    <source>
        <dbReference type="Proteomes" id="UP001258017"/>
    </source>
</evidence>
<dbReference type="Proteomes" id="UP001258017">
    <property type="component" value="Unassembled WGS sequence"/>
</dbReference>
<accession>A0AAD9RY42</accession>
<reference evidence="2" key="1">
    <citation type="submission" date="2021-08" db="EMBL/GenBank/DDBJ databases">
        <authorList>
            <person name="Misof B."/>
            <person name="Oliver O."/>
            <person name="Podsiadlowski L."/>
            <person name="Donath A."/>
            <person name="Peters R."/>
            <person name="Mayer C."/>
            <person name="Rust J."/>
            <person name="Gunkel S."/>
            <person name="Lesny P."/>
            <person name="Martin S."/>
            <person name="Oeyen J.P."/>
            <person name="Petersen M."/>
            <person name="Panagiotis P."/>
            <person name="Wilbrandt J."/>
            <person name="Tanja T."/>
        </authorList>
    </citation>
    <scope>NUCLEOTIDE SEQUENCE</scope>
    <source>
        <strain evidence="2">GBR_01_08_01A</strain>
        <tissue evidence="2">Thorax + abdomen</tissue>
    </source>
</reference>
<keyword evidence="3" id="KW-1185">Reference proteome</keyword>
<dbReference type="AlphaFoldDB" id="A0AAD9RY42"/>